<evidence type="ECO:0000256" key="13">
    <source>
        <dbReference type="ARBA" id="ARBA00023180"/>
    </source>
</evidence>
<keyword evidence="10" id="KW-0333">Golgi apparatus</keyword>
<evidence type="ECO:0000256" key="14">
    <source>
        <dbReference type="ARBA" id="ARBA00042865"/>
    </source>
</evidence>
<dbReference type="EMBL" id="JBHIRY010000004">
    <property type="protein sequence ID" value="MFB5759868.1"/>
    <property type="molecule type" value="Genomic_DNA"/>
</dbReference>
<keyword evidence="5" id="KW-0812">Transmembrane</keyword>
<sequence length="280" mass="32621">MKIAYFILAHHKPTMLNSLLQSIYDESNIYMIHVDAKSEEDVHRLAIQWAESFSNIHILHSRSVTWGCWSLVQLELDAIKELLRLDVEWTHYINLSGQDLPLVSQLNLKEFLETQPSTNFIQCIESTEKYKGVALNNFFIEDVGELKILGERPPFEHYFIEGMKAFNGSQWRIITREFAHYAVYSPLAFDMQDYFRYSHVSDEQYFQTLAMNSPFREKTLSKNFRYIVMSVGKDGLGRANTLQSSSLFELFNSDVFFARKFDDQIDPSIIQVILQTLGSK</sequence>
<evidence type="ECO:0000256" key="4">
    <source>
        <dbReference type="ARBA" id="ARBA00022679"/>
    </source>
</evidence>
<evidence type="ECO:0000256" key="1">
    <source>
        <dbReference type="ARBA" id="ARBA00004323"/>
    </source>
</evidence>
<evidence type="ECO:0000313" key="15">
    <source>
        <dbReference type="EMBL" id="MFB5759868.1"/>
    </source>
</evidence>
<dbReference type="PANTHER" id="PTHR46025:SF3">
    <property type="entry name" value="XYLOSYLTRANSFERASE OXT"/>
    <property type="match status" value="1"/>
</dbReference>
<proteinExistence type="predicted"/>
<reference evidence="15 16" key="1">
    <citation type="submission" date="2024-09" db="EMBL/GenBank/DDBJ databases">
        <title>Paenibacillus zeirhizospherea sp. nov., isolated from surface of the maize (Zea mays) roots in a horticulture field, Hungary.</title>
        <authorList>
            <person name="Marton D."/>
            <person name="Farkas M."/>
            <person name="Bedics A."/>
            <person name="Toth E."/>
            <person name="Tancsics A."/>
            <person name="Boka K."/>
            <person name="Marati G."/>
            <person name="Kriszt B."/>
            <person name="Cserhati M."/>
        </authorList>
    </citation>
    <scope>NUCLEOTIDE SEQUENCE [LARGE SCALE GENOMIC DNA]</scope>
    <source>
        <strain evidence="15 16">JCM 18446</strain>
    </source>
</reference>
<keyword evidence="6" id="KW-0479">Metal-binding</keyword>
<keyword evidence="3" id="KW-0328">Glycosyltransferase</keyword>
<keyword evidence="12" id="KW-1015">Disulfide bond</keyword>
<evidence type="ECO:0000256" key="12">
    <source>
        <dbReference type="ARBA" id="ARBA00023157"/>
    </source>
</evidence>
<dbReference type="PANTHER" id="PTHR46025">
    <property type="entry name" value="XYLOSYLTRANSFERASE OXT"/>
    <property type="match status" value="1"/>
</dbReference>
<dbReference type="RefSeq" id="WP_375519061.1">
    <property type="nucleotide sequence ID" value="NZ_JBHIRY010000004.1"/>
</dbReference>
<accession>A0ABV5BXZ4</accession>
<gene>
    <name evidence="15" type="ORF">ACE5LO_05625</name>
</gene>
<keyword evidence="13" id="KW-0325">Glycoprotein</keyword>
<dbReference type="Pfam" id="PF02485">
    <property type="entry name" value="Branch"/>
    <property type="match status" value="1"/>
</dbReference>
<evidence type="ECO:0000256" key="9">
    <source>
        <dbReference type="ARBA" id="ARBA00022989"/>
    </source>
</evidence>
<evidence type="ECO:0000256" key="6">
    <source>
        <dbReference type="ARBA" id="ARBA00022723"/>
    </source>
</evidence>
<keyword evidence="16" id="KW-1185">Reference proteome</keyword>
<keyword evidence="7" id="KW-0256">Endoplasmic reticulum</keyword>
<comment type="subcellular location">
    <subcellularLocation>
        <location evidence="2">Endoplasmic reticulum membrane</location>
        <topology evidence="2">Single-pass type II membrane protein</topology>
    </subcellularLocation>
    <subcellularLocation>
        <location evidence="1">Golgi apparatus membrane</location>
        <topology evidence="1">Single-pass type II membrane protein</topology>
    </subcellularLocation>
</comment>
<evidence type="ECO:0000313" key="16">
    <source>
        <dbReference type="Proteomes" id="UP001580430"/>
    </source>
</evidence>
<evidence type="ECO:0000256" key="8">
    <source>
        <dbReference type="ARBA" id="ARBA00022968"/>
    </source>
</evidence>
<keyword evidence="8" id="KW-0735">Signal-anchor</keyword>
<evidence type="ECO:0000256" key="11">
    <source>
        <dbReference type="ARBA" id="ARBA00023136"/>
    </source>
</evidence>
<evidence type="ECO:0000256" key="2">
    <source>
        <dbReference type="ARBA" id="ARBA00004648"/>
    </source>
</evidence>
<evidence type="ECO:0000256" key="10">
    <source>
        <dbReference type="ARBA" id="ARBA00023034"/>
    </source>
</evidence>
<keyword evidence="9" id="KW-1133">Transmembrane helix</keyword>
<keyword evidence="4" id="KW-0808">Transferase</keyword>
<dbReference type="Proteomes" id="UP001580430">
    <property type="component" value="Unassembled WGS sequence"/>
</dbReference>
<evidence type="ECO:0000256" key="7">
    <source>
        <dbReference type="ARBA" id="ARBA00022824"/>
    </source>
</evidence>
<evidence type="ECO:0000256" key="3">
    <source>
        <dbReference type="ARBA" id="ARBA00022676"/>
    </source>
</evidence>
<protein>
    <recommendedName>
        <fullName evidence="14">Peptide O-xylosyltransferase</fullName>
    </recommendedName>
</protein>
<evidence type="ECO:0000256" key="5">
    <source>
        <dbReference type="ARBA" id="ARBA00022692"/>
    </source>
</evidence>
<name>A0ABV5BXZ4_9BACL</name>
<dbReference type="InterPro" id="IPR003406">
    <property type="entry name" value="Glyco_trans_14"/>
</dbReference>
<organism evidence="15 16">
    <name type="scientific">Paenibacillus medicaginis</name>
    <dbReference type="NCBI Taxonomy" id="1470560"/>
    <lineage>
        <taxon>Bacteria</taxon>
        <taxon>Bacillati</taxon>
        <taxon>Bacillota</taxon>
        <taxon>Bacilli</taxon>
        <taxon>Bacillales</taxon>
        <taxon>Paenibacillaceae</taxon>
        <taxon>Paenibacillus</taxon>
    </lineage>
</organism>
<dbReference type="InterPro" id="IPR043538">
    <property type="entry name" value="XYLT"/>
</dbReference>
<keyword evidence="11" id="KW-0472">Membrane</keyword>
<comment type="caution">
    <text evidence="15">The sequence shown here is derived from an EMBL/GenBank/DDBJ whole genome shotgun (WGS) entry which is preliminary data.</text>
</comment>